<dbReference type="InterPro" id="IPR003118">
    <property type="entry name" value="Pointed_dom"/>
</dbReference>
<dbReference type="EMBL" id="JAWZYT010005333">
    <property type="protein sequence ID" value="KAK4290909.1"/>
    <property type="molecule type" value="Genomic_DNA"/>
</dbReference>
<dbReference type="PROSITE" id="PS51433">
    <property type="entry name" value="PNT"/>
    <property type="match status" value="1"/>
</dbReference>
<accession>A0AAE1NKR4</accession>
<dbReference type="FunFam" id="1.10.150.50:FF:000014">
    <property type="entry name" value="Protein c-ets-1 isoform 1"/>
    <property type="match status" value="1"/>
</dbReference>
<sequence>MLGCGTAAAGDPKQWSEDHVRQWLMWAIKDFSLEGVSVQEFQMKGRDLVGMGRDSFLARTPPFMGDILWQHLEFLQKDVEEESALASVPPTYHEYVPDFNEFLEGYGGPLPEHRLNPVLTTSTSSSTNPHGPPPPSTVPSASLPPVVPSTASSSSSATTTSPSNTSASTPHPTPTQSLQYLEEDRRRAWSRNGKKRTCVL</sequence>
<evidence type="ECO:0000256" key="2">
    <source>
        <dbReference type="ARBA" id="ARBA00023125"/>
    </source>
</evidence>
<feature type="compositionally biased region" description="Low complexity" evidence="3">
    <location>
        <begin position="138"/>
        <end position="170"/>
    </location>
</feature>
<dbReference type="GO" id="GO:0043565">
    <property type="term" value="F:sequence-specific DNA binding"/>
    <property type="evidence" value="ECO:0007669"/>
    <property type="project" value="InterPro"/>
</dbReference>
<evidence type="ECO:0000313" key="5">
    <source>
        <dbReference type="EMBL" id="KAK4290909.1"/>
    </source>
</evidence>
<feature type="compositionally biased region" description="Basic residues" evidence="3">
    <location>
        <begin position="188"/>
        <end position="200"/>
    </location>
</feature>
<dbReference type="AlphaFoldDB" id="A0AAE1NKR4"/>
<evidence type="ECO:0000259" key="4">
    <source>
        <dbReference type="PROSITE" id="PS51433"/>
    </source>
</evidence>
<reference evidence="5" key="1">
    <citation type="submission" date="2023-11" db="EMBL/GenBank/DDBJ databases">
        <title>Genome assemblies of two species of porcelain crab, Petrolisthes cinctipes and Petrolisthes manimaculis (Anomura: Porcellanidae).</title>
        <authorList>
            <person name="Angst P."/>
        </authorList>
    </citation>
    <scope>NUCLEOTIDE SEQUENCE</scope>
    <source>
        <strain evidence="5">PB745_02</strain>
        <tissue evidence="5">Gill</tissue>
    </source>
</reference>
<dbReference type="Pfam" id="PF02198">
    <property type="entry name" value="SAM_PNT"/>
    <property type="match status" value="1"/>
</dbReference>
<dbReference type="InterPro" id="IPR013761">
    <property type="entry name" value="SAM/pointed_sf"/>
</dbReference>
<proteinExistence type="inferred from homology"/>
<dbReference type="SMART" id="SM00251">
    <property type="entry name" value="SAM_PNT"/>
    <property type="match status" value="1"/>
</dbReference>
<comment type="similarity">
    <text evidence="1">Belongs to the ETS family.</text>
</comment>
<dbReference type="Gene3D" id="1.10.150.50">
    <property type="entry name" value="Transcription Factor, Ets-1"/>
    <property type="match status" value="1"/>
</dbReference>
<dbReference type="SUPFAM" id="SSF47769">
    <property type="entry name" value="SAM/Pointed domain"/>
    <property type="match status" value="1"/>
</dbReference>
<keyword evidence="6" id="KW-1185">Reference proteome</keyword>
<organism evidence="5 6">
    <name type="scientific">Petrolisthes manimaculis</name>
    <dbReference type="NCBI Taxonomy" id="1843537"/>
    <lineage>
        <taxon>Eukaryota</taxon>
        <taxon>Metazoa</taxon>
        <taxon>Ecdysozoa</taxon>
        <taxon>Arthropoda</taxon>
        <taxon>Crustacea</taxon>
        <taxon>Multicrustacea</taxon>
        <taxon>Malacostraca</taxon>
        <taxon>Eumalacostraca</taxon>
        <taxon>Eucarida</taxon>
        <taxon>Decapoda</taxon>
        <taxon>Pleocyemata</taxon>
        <taxon>Anomura</taxon>
        <taxon>Galatheoidea</taxon>
        <taxon>Porcellanidae</taxon>
        <taxon>Petrolisthes</taxon>
    </lineage>
</organism>
<protein>
    <recommendedName>
        <fullName evidence="4">PNT domain-containing protein</fullName>
    </recommendedName>
</protein>
<name>A0AAE1NKR4_9EUCA</name>
<evidence type="ECO:0000313" key="6">
    <source>
        <dbReference type="Proteomes" id="UP001292094"/>
    </source>
</evidence>
<dbReference type="Proteomes" id="UP001292094">
    <property type="component" value="Unassembled WGS sequence"/>
</dbReference>
<feature type="domain" description="PNT" evidence="4">
    <location>
        <begin position="1"/>
        <end position="79"/>
    </location>
</feature>
<comment type="caution">
    <text evidence="5">The sequence shown here is derived from an EMBL/GenBank/DDBJ whole genome shotgun (WGS) entry which is preliminary data.</text>
</comment>
<gene>
    <name evidence="5" type="ORF">Pmani_036227</name>
</gene>
<feature type="compositionally biased region" description="Low complexity" evidence="3">
    <location>
        <begin position="117"/>
        <end position="129"/>
    </location>
</feature>
<evidence type="ECO:0000256" key="3">
    <source>
        <dbReference type="SAM" id="MobiDB-lite"/>
    </source>
</evidence>
<keyword evidence="2" id="KW-0238">DNA-binding</keyword>
<feature type="region of interest" description="Disordered" evidence="3">
    <location>
        <begin position="113"/>
        <end position="200"/>
    </location>
</feature>
<evidence type="ECO:0000256" key="1">
    <source>
        <dbReference type="ARBA" id="ARBA00005562"/>
    </source>
</evidence>